<accession>C5LK47</accession>
<evidence type="ECO:0000313" key="3">
    <source>
        <dbReference type="Proteomes" id="UP000007800"/>
    </source>
</evidence>
<reference evidence="2 3" key="1">
    <citation type="submission" date="2008-07" db="EMBL/GenBank/DDBJ databases">
        <authorList>
            <person name="El-Sayed N."/>
            <person name="Caler E."/>
            <person name="Inman J."/>
            <person name="Amedeo P."/>
            <person name="Hass B."/>
            <person name="Wortman J."/>
        </authorList>
    </citation>
    <scope>NUCLEOTIDE SEQUENCE [LARGE SCALE GENOMIC DNA]</scope>
    <source>
        <strain evidence="3">ATCC 50983 / TXsc</strain>
    </source>
</reference>
<keyword evidence="2" id="KW-0436">Ligase</keyword>
<dbReference type="RefSeq" id="XP_002771081.1">
    <property type="nucleotide sequence ID" value="XM_002771035.1"/>
</dbReference>
<protein>
    <submittedName>
        <fullName evidence="2">Prolyl-tRNA synthetase, putative</fullName>
    </submittedName>
</protein>
<feature type="non-terminal residue" evidence="2">
    <location>
        <position position="142"/>
    </location>
</feature>
<dbReference type="Pfam" id="PF03129">
    <property type="entry name" value="HGTP_anticodon"/>
    <property type="match status" value="1"/>
</dbReference>
<dbReference type="Proteomes" id="UP000007800">
    <property type="component" value="Unassembled WGS sequence"/>
</dbReference>
<keyword evidence="2" id="KW-0030">Aminoacyl-tRNA synthetase</keyword>
<organism evidence="3">
    <name type="scientific">Perkinsus marinus (strain ATCC 50983 / TXsc)</name>
    <dbReference type="NCBI Taxonomy" id="423536"/>
    <lineage>
        <taxon>Eukaryota</taxon>
        <taxon>Sar</taxon>
        <taxon>Alveolata</taxon>
        <taxon>Perkinsozoa</taxon>
        <taxon>Perkinsea</taxon>
        <taxon>Perkinsida</taxon>
        <taxon>Perkinsidae</taxon>
        <taxon>Perkinsus</taxon>
    </lineage>
</organism>
<dbReference type="GO" id="GO:0005524">
    <property type="term" value="F:ATP binding"/>
    <property type="evidence" value="ECO:0007669"/>
    <property type="project" value="InterPro"/>
</dbReference>
<dbReference type="OrthoDB" id="1350766at2759"/>
<dbReference type="InterPro" id="IPR004499">
    <property type="entry name" value="Pro-tRNA-ligase_IIa_arc-type"/>
</dbReference>
<dbReference type="InterPro" id="IPR036621">
    <property type="entry name" value="Anticodon-bd_dom_sf"/>
</dbReference>
<dbReference type="GO" id="GO:0004827">
    <property type="term" value="F:proline-tRNA ligase activity"/>
    <property type="evidence" value="ECO:0007669"/>
    <property type="project" value="InterPro"/>
</dbReference>
<dbReference type="InterPro" id="IPR004154">
    <property type="entry name" value="Anticodon-bd"/>
</dbReference>
<dbReference type="PANTHER" id="PTHR43382:SF2">
    <property type="entry name" value="BIFUNCTIONAL GLUTAMATE_PROLINE--TRNA LIGASE"/>
    <property type="match status" value="1"/>
</dbReference>
<evidence type="ECO:0000313" key="2">
    <source>
        <dbReference type="EMBL" id="EER02897.1"/>
    </source>
</evidence>
<gene>
    <name evidence="2" type="ORF">Pmar_PMAR001614</name>
</gene>
<feature type="non-terminal residue" evidence="2">
    <location>
        <position position="1"/>
    </location>
</feature>
<dbReference type="GO" id="GO:0005737">
    <property type="term" value="C:cytoplasm"/>
    <property type="evidence" value="ECO:0007669"/>
    <property type="project" value="InterPro"/>
</dbReference>
<sequence>DGARKSAHSITWCIDFGVIGAMVMVHGDNRGLVVPPIVAETQVVIVPVPPSRGVGPTRWEMEMDAIENECRELRDILLNDGARCVLDDDRKKRPGFKFTKWDLQGVPLSIRIGSREVETNTVTLAYRHTGEKVNEHLSCCGK</sequence>
<dbReference type="EMBL" id="GG682731">
    <property type="protein sequence ID" value="EER02897.1"/>
    <property type="molecule type" value="Genomic_DNA"/>
</dbReference>
<dbReference type="PANTHER" id="PTHR43382">
    <property type="entry name" value="PROLYL-TRNA SYNTHETASE"/>
    <property type="match status" value="1"/>
</dbReference>
<feature type="domain" description="Anticodon-binding" evidence="1">
    <location>
        <begin position="42"/>
        <end position="134"/>
    </location>
</feature>
<dbReference type="AlphaFoldDB" id="C5LK47"/>
<dbReference type="SUPFAM" id="SSF52954">
    <property type="entry name" value="Class II aaRS ABD-related"/>
    <property type="match status" value="1"/>
</dbReference>
<dbReference type="GO" id="GO:0006433">
    <property type="term" value="P:prolyl-tRNA aminoacylation"/>
    <property type="evidence" value="ECO:0007669"/>
    <property type="project" value="InterPro"/>
</dbReference>
<keyword evidence="3" id="KW-1185">Reference proteome</keyword>
<dbReference type="Gene3D" id="3.40.50.800">
    <property type="entry name" value="Anticodon-binding domain"/>
    <property type="match status" value="1"/>
</dbReference>
<dbReference type="GO" id="GO:0017101">
    <property type="term" value="C:aminoacyl-tRNA synthetase multienzyme complex"/>
    <property type="evidence" value="ECO:0007669"/>
    <property type="project" value="TreeGrafter"/>
</dbReference>
<proteinExistence type="predicted"/>
<evidence type="ECO:0000259" key="1">
    <source>
        <dbReference type="Pfam" id="PF03129"/>
    </source>
</evidence>
<name>C5LK47_PERM5</name>
<dbReference type="InParanoid" id="C5LK47"/>
<dbReference type="GeneID" id="9051238"/>